<organism evidence="2 3">
    <name type="scientific">Saccharothrix variisporea</name>
    <dbReference type="NCBI Taxonomy" id="543527"/>
    <lineage>
        <taxon>Bacteria</taxon>
        <taxon>Bacillati</taxon>
        <taxon>Actinomycetota</taxon>
        <taxon>Actinomycetes</taxon>
        <taxon>Pseudonocardiales</taxon>
        <taxon>Pseudonocardiaceae</taxon>
        <taxon>Saccharothrix</taxon>
    </lineage>
</organism>
<name>A0A495XQ57_9PSEU</name>
<keyword evidence="3" id="KW-1185">Reference proteome</keyword>
<comment type="caution">
    <text evidence="2">The sequence shown here is derived from an EMBL/GenBank/DDBJ whole genome shotgun (WGS) entry which is preliminary data.</text>
</comment>
<dbReference type="AlphaFoldDB" id="A0A495XQ57"/>
<proteinExistence type="predicted"/>
<evidence type="ECO:0000313" key="2">
    <source>
        <dbReference type="EMBL" id="RKT74583.1"/>
    </source>
</evidence>
<dbReference type="EMBL" id="RBXR01000001">
    <property type="protein sequence ID" value="RKT74583.1"/>
    <property type="molecule type" value="Genomic_DNA"/>
</dbReference>
<reference evidence="2 3" key="1">
    <citation type="submission" date="2018-10" db="EMBL/GenBank/DDBJ databases">
        <title>Sequencing the genomes of 1000 actinobacteria strains.</title>
        <authorList>
            <person name="Klenk H.-P."/>
        </authorList>
    </citation>
    <scope>NUCLEOTIDE SEQUENCE [LARGE SCALE GENOMIC DNA]</scope>
    <source>
        <strain evidence="2 3">DSM 43911</strain>
    </source>
</reference>
<protein>
    <submittedName>
        <fullName evidence="2">Uncharacterized protein</fullName>
    </submittedName>
</protein>
<evidence type="ECO:0000256" key="1">
    <source>
        <dbReference type="SAM" id="MobiDB-lite"/>
    </source>
</evidence>
<accession>A0A495XQ57</accession>
<dbReference type="RefSeq" id="WP_121229466.1">
    <property type="nucleotide sequence ID" value="NZ_JBIUBA010000006.1"/>
</dbReference>
<feature type="compositionally biased region" description="Basic and acidic residues" evidence="1">
    <location>
        <begin position="130"/>
        <end position="140"/>
    </location>
</feature>
<gene>
    <name evidence="2" type="ORF">DFJ66_7946</name>
</gene>
<sequence length="328" mass="35468">MGLTEWLLRRTPPRPFVVAAPGGPLTRIAVERFCREHGWWPARSAAEANLLVVAGPANPELEPYLDRVWDAIPAPRARADIAIASDVPEALTEAVERLRDVPRQRAETARAFAEMGEGAHEMSCGSGMPDQHDHHGHDMSGMEMPGGMPMADRDDDRDGLKLDVLHVPLGPALPDWPEGLVVHTVLQGDVIQSAEVEQIGHSGQTVEVPGLVHRLDSAARLLSVAGWRDAANTARRLRDQAPAGAPGAGMERWAERVRRSRTLRWTLAGVGEHDGGDALTRLYGWLAGEDSLVPLEVLPRLLVGRELAEARLVVASAGRLVGEAHAHG</sequence>
<feature type="region of interest" description="Disordered" evidence="1">
    <location>
        <begin position="120"/>
        <end position="157"/>
    </location>
</feature>
<dbReference type="Proteomes" id="UP000272729">
    <property type="component" value="Unassembled WGS sequence"/>
</dbReference>
<feature type="compositionally biased region" description="Low complexity" evidence="1">
    <location>
        <begin position="141"/>
        <end position="150"/>
    </location>
</feature>
<dbReference type="OrthoDB" id="3373298at2"/>
<evidence type="ECO:0000313" key="3">
    <source>
        <dbReference type="Proteomes" id="UP000272729"/>
    </source>
</evidence>